<comment type="caution">
    <text evidence="2">The sequence shown here is derived from an EMBL/GenBank/DDBJ whole genome shotgun (WGS) entry which is preliminary data.</text>
</comment>
<dbReference type="PANTHER" id="PTHR36438:SF1">
    <property type="entry name" value="IRON-SULFUR CLUSTER REPAIR PROTEIN YTFE"/>
    <property type="match status" value="1"/>
</dbReference>
<dbReference type="PANTHER" id="PTHR36438">
    <property type="entry name" value="IRON-SULFUR CLUSTER REPAIR PROTEIN YTFE"/>
    <property type="match status" value="1"/>
</dbReference>
<comment type="subcellular location">
    <subcellularLocation>
        <location evidence="1">Cytoplasm</location>
    </subcellularLocation>
</comment>
<evidence type="ECO:0000256" key="1">
    <source>
        <dbReference type="ARBA" id="ARBA00004496"/>
    </source>
</evidence>
<keyword evidence="3" id="KW-1185">Reference proteome</keyword>
<name>A0AAE3HG66_9FIRM</name>
<protein>
    <submittedName>
        <fullName evidence="2">Iron-sulfur cluster repair di-iron protein, ric</fullName>
    </submittedName>
</protein>
<dbReference type="Proteomes" id="UP001205748">
    <property type="component" value="Unassembled WGS sequence"/>
</dbReference>
<dbReference type="GO" id="GO:0005737">
    <property type="term" value="C:cytoplasm"/>
    <property type="evidence" value="ECO:0007669"/>
    <property type="project" value="UniProtKB-SubCell"/>
</dbReference>
<evidence type="ECO:0000313" key="2">
    <source>
        <dbReference type="EMBL" id="MCR1898865.1"/>
    </source>
</evidence>
<dbReference type="RefSeq" id="WP_257530628.1">
    <property type="nucleotide sequence ID" value="NZ_JANKAS010000005.1"/>
</dbReference>
<organism evidence="2 3">
    <name type="scientific">Irregularibacter muris</name>
    <dbReference type="NCBI Taxonomy" id="1796619"/>
    <lineage>
        <taxon>Bacteria</taxon>
        <taxon>Bacillati</taxon>
        <taxon>Bacillota</taxon>
        <taxon>Clostridia</taxon>
        <taxon>Eubacteriales</taxon>
        <taxon>Eubacteriaceae</taxon>
        <taxon>Irregularibacter</taxon>
    </lineage>
</organism>
<dbReference type="InterPro" id="IPR019903">
    <property type="entry name" value="RIC_family"/>
</dbReference>
<gene>
    <name evidence="2" type="ORF">NSA47_07690</name>
</gene>
<dbReference type="AlphaFoldDB" id="A0AAE3HG66"/>
<sequence>MTRFNEAKERNFERLELYVPVVARVHGSSHPEFHDVRKVYDDIYTKAKEAEPKKPELNHEFKQLREITDNYTVPGDVCESYEAVYTMLAELDEAYHA</sequence>
<evidence type="ECO:0000313" key="3">
    <source>
        <dbReference type="Proteomes" id="UP001205748"/>
    </source>
</evidence>
<dbReference type="EMBL" id="JANKAS010000005">
    <property type="protein sequence ID" value="MCR1898865.1"/>
    <property type="molecule type" value="Genomic_DNA"/>
</dbReference>
<proteinExistence type="predicted"/>
<accession>A0AAE3HG66</accession>
<reference evidence="2" key="1">
    <citation type="submission" date="2022-07" db="EMBL/GenBank/DDBJ databases">
        <title>Enhanced cultured diversity of the mouse gut microbiota enables custom-made synthetic communities.</title>
        <authorList>
            <person name="Afrizal A."/>
        </authorList>
    </citation>
    <scope>NUCLEOTIDE SEQUENCE</scope>
    <source>
        <strain evidence="2">DSM 28593</strain>
    </source>
</reference>